<sequence length="81" mass="9333">MERGYVEHIGFRVHSANYRYLVAIARSLACRRASFPSEHEVRDVRFPKSDFARSSSLFFYTLTFISGVGGYQHNALFYFAG</sequence>
<dbReference type="RefSeq" id="XP_007702026.1">
    <property type="nucleotide sequence ID" value="XM_007703836.1"/>
</dbReference>
<dbReference type="AlphaFoldDB" id="M2T0J6"/>
<dbReference type="Proteomes" id="UP000016934">
    <property type="component" value="Unassembled WGS sequence"/>
</dbReference>
<proteinExistence type="predicted"/>
<keyword evidence="3" id="KW-1185">Reference proteome</keyword>
<keyword evidence="1" id="KW-1133">Transmembrane helix</keyword>
<accession>M2T0J6</accession>
<evidence type="ECO:0000313" key="3">
    <source>
        <dbReference type="Proteomes" id="UP000016934"/>
    </source>
</evidence>
<reference evidence="3" key="2">
    <citation type="journal article" date="2013" name="PLoS Genet.">
        <title>Comparative genome structure, secondary metabolite, and effector coding capacity across Cochliobolus pathogens.</title>
        <authorList>
            <person name="Condon B.J."/>
            <person name="Leng Y."/>
            <person name="Wu D."/>
            <person name="Bushley K.E."/>
            <person name="Ohm R.A."/>
            <person name="Otillar R."/>
            <person name="Martin J."/>
            <person name="Schackwitz W."/>
            <person name="Grimwood J."/>
            <person name="MohdZainudin N."/>
            <person name="Xue C."/>
            <person name="Wang R."/>
            <person name="Manning V.A."/>
            <person name="Dhillon B."/>
            <person name="Tu Z.J."/>
            <person name="Steffenson B.J."/>
            <person name="Salamov A."/>
            <person name="Sun H."/>
            <person name="Lowry S."/>
            <person name="LaButti K."/>
            <person name="Han J."/>
            <person name="Copeland A."/>
            <person name="Lindquist E."/>
            <person name="Barry K."/>
            <person name="Schmutz J."/>
            <person name="Baker S.E."/>
            <person name="Ciuffetti L.M."/>
            <person name="Grigoriev I.V."/>
            <person name="Zhong S."/>
            <person name="Turgeon B.G."/>
        </authorList>
    </citation>
    <scope>NUCLEOTIDE SEQUENCE [LARGE SCALE GENOMIC DNA]</scope>
    <source>
        <strain evidence="3">ND90Pr / ATCC 201652</strain>
    </source>
</reference>
<reference evidence="2 3" key="1">
    <citation type="journal article" date="2012" name="PLoS Pathog.">
        <title>Diverse lifestyles and strategies of plant pathogenesis encoded in the genomes of eighteen Dothideomycetes fungi.</title>
        <authorList>
            <person name="Ohm R.A."/>
            <person name="Feau N."/>
            <person name="Henrissat B."/>
            <person name="Schoch C.L."/>
            <person name="Horwitz B.A."/>
            <person name="Barry K.W."/>
            <person name="Condon B.J."/>
            <person name="Copeland A.C."/>
            <person name="Dhillon B."/>
            <person name="Glaser F."/>
            <person name="Hesse C.N."/>
            <person name="Kosti I."/>
            <person name="LaButti K."/>
            <person name="Lindquist E.A."/>
            <person name="Lucas S."/>
            <person name="Salamov A.A."/>
            <person name="Bradshaw R.E."/>
            <person name="Ciuffetti L."/>
            <person name="Hamelin R.C."/>
            <person name="Kema G.H.J."/>
            <person name="Lawrence C."/>
            <person name="Scott J.A."/>
            <person name="Spatafora J.W."/>
            <person name="Turgeon B.G."/>
            <person name="de Wit P.J.G.M."/>
            <person name="Zhong S."/>
            <person name="Goodwin S.B."/>
            <person name="Grigoriev I.V."/>
        </authorList>
    </citation>
    <scope>NUCLEOTIDE SEQUENCE [LARGE SCALE GENOMIC DNA]</scope>
    <source>
        <strain evidence="3">ND90Pr / ATCC 201652</strain>
    </source>
</reference>
<name>M2T0J6_COCSN</name>
<dbReference type="HOGENOM" id="CLU_2573717_0_0_1"/>
<evidence type="ECO:0000313" key="2">
    <source>
        <dbReference type="EMBL" id="EMD62731.1"/>
    </source>
</evidence>
<keyword evidence="1" id="KW-0812">Transmembrane</keyword>
<feature type="transmembrane region" description="Helical" evidence="1">
    <location>
        <begin position="57"/>
        <end position="80"/>
    </location>
</feature>
<dbReference type="KEGG" id="bsc:COCSADRAFT_223887"/>
<gene>
    <name evidence="2" type="ORF">COCSADRAFT_223887</name>
</gene>
<organism evidence="2 3">
    <name type="scientific">Cochliobolus sativus (strain ND90Pr / ATCC 201652)</name>
    <name type="common">Common root rot and spot blotch fungus</name>
    <name type="synonym">Bipolaris sorokiniana</name>
    <dbReference type="NCBI Taxonomy" id="665912"/>
    <lineage>
        <taxon>Eukaryota</taxon>
        <taxon>Fungi</taxon>
        <taxon>Dikarya</taxon>
        <taxon>Ascomycota</taxon>
        <taxon>Pezizomycotina</taxon>
        <taxon>Dothideomycetes</taxon>
        <taxon>Pleosporomycetidae</taxon>
        <taxon>Pleosporales</taxon>
        <taxon>Pleosporineae</taxon>
        <taxon>Pleosporaceae</taxon>
        <taxon>Bipolaris</taxon>
    </lineage>
</organism>
<evidence type="ECO:0000256" key="1">
    <source>
        <dbReference type="SAM" id="Phobius"/>
    </source>
</evidence>
<dbReference type="GeneID" id="19134643"/>
<dbReference type="EMBL" id="KB445646">
    <property type="protein sequence ID" value="EMD62731.1"/>
    <property type="molecule type" value="Genomic_DNA"/>
</dbReference>
<protein>
    <submittedName>
        <fullName evidence="2">Uncharacterized protein</fullName>
    </submittedName>
</protein>
<keyword evidence="1" id="KW-0472">Membrane</keyword>